<dbReference type="Gene3D" id="3.30.40.10">
    <property type="entry name" value="Zinc/RING finger domain, C3HC4 (zinc finger)"/>
    <property type="match status" value="3"/>
</dbReference>
<feature type="coiled-coil region" evidence="5">
    <location>
        <begin position="260"/>
        <end position="287"/>
    </location>
</feature>
<comment type="caution">
    <text evidence="9">The sequence shown here is derived from an EMBL/GenBank/DDBJ whole genome shotgun (WGS) entry which is preliminary data.</text>
</comment>
<sequence length="434" mass="48343">MATPTSSSPGRPSFLQADATLQRPQVNPVDLRALEYVDSYDHNLMCAICHSPFVYPVRLECEHVFCQRCVNDAMSHQDRDSRVYSITCPSCRRRIENRAITPVPKILSHILDDLRVKCPLECLGCPEVKARGDIQDHVNKYCAYAEVKCPSESCLLTVLRKDLDEQRCLHSVMKCEDCESSFMERDLEIHRSRHCEVGKASCPDCNAQVLLRDLEGHIECCPDANFPCNAAEYGCDFVAIRETLDEHLKMCPLAKLVPFLRMQNERLEAHEAALKHLRHKNSILETSLSTIQETLSPSANLIDAPSSSAADSDTGPFDSTAHHLLCLHESLREEVNRVSAAVSEVDAKASMMVMNESLRIKEDLSHANAVIGSMRMQLHWLMSARLQNQQRVAIVRAQSSGDGLGSSTDAGGSSGSVELPVRRLSDSTRQDTKL</sequence>
<dbReference type="Pfam" id="PF15965">
    <property type="entry name" value="zf-TRAF_2"/>
    <property type="match status" value="1"/>
</dbReference>
<protein>
    <submittedName>
        <fullName evidence="9">Uncharacterized protein</fullName>
    </submittedName>
</protein>
<dbReference type="SUPFAM" id="SSF57850">
    <property type="entry name" value="RING/U-box"/>
    <property type="match status" value="1"/>
</dbReference>
<evidence type="ECO:0000256" key="2">
    <source>
        <dbReference type="ARBA" id="ARBA00022771"/>
    </source>
</evidence>
<dbReference type="InterPro" id="IPR013083">
    <property type="entry name" value="Znf_RING/FYVE/PHD"/>
</dbReference>
<gene>
    <name evidence="9" type="ORF">OEA41_001639</name>
</gene>
<feature type="region of interest" description="Disordered" evidence="6">
    <location>
        <begin position="400"/>
        <end position="434"/>
    </location>
</feature>
<dbReference type="PROSITE" id="PS00518">
    <property type="entry name" value="ZF_RING_1"/>
    <property type="match status" value="1"/>
</dbReference>
<dbReference type="PROSITE" id="PS50145">
    <property type="entry name" value="ZF_TRAF"/>
    <property type="match status" value="1"/>
</dbReference>
<dbReference type="Pfam" id="PF02176">
    <property type="entry name" value="zf-TRAF"/>
    <property type="match status" value="1"/>
</dbReference>
<feature type="domain" description="TRAF-type" evidence="8">
    <location>
        <begin position="190"/>
        <end position="235"/>
    </location>
</feature>
<dbReference type="PANTHER" id="PTHR10131">
    <property type="entry name" value="TNF RECEPTOR ASSOCIATED FACTOR"/>
    <property type="match status" value="1"/>
</dbReference>
<dbReference type="SMART" id="SM00184">
    <property type="entry name" value="RING"/>
    <property type="match status" value="1"/>
</dbReference>
<keyword evidence="5" id="KW-0175">Coiled coil</keyword>
<evidence type="ECO:0000256" key="3">
    <source>
        <dbReference type="ARBA" id="ARBA00022833"/>
    </source>
</evidence>
<evidence type="ECO:0000259" key="8">
    <source>
        <dbReference type="PROSITE" id="PS50145"/>
    </source>
</evidence>
<dbReference type="Pfam" id="PF13445">
    <property type="entry name" value="zf-RING_UBOX"/>
    <property type="match status" value="1"/>
</dbReference>
<keyword evidence="3 4" id="KW-0862">Zinc</keyword>
<keyword evidence="10" id="KW-1185">Reference proteome</keyword>
<feature type="domain" description="RING-type" evidence="7">
    <location>
        <begin position="46"/>
        <end position="92"/>
    </location>
</feature>
<dbReference type="PROSITE" id="PS50089">
    <property type="entry name" value="ZF_RING_2"/>
    <property type="match status" value="1"/>
</dbReference>
<name>A0AAE0DP76_9LECA</name>
<dbReference type="PANTHER" id="PTHR10131:SF94">
    <property type="entry name" value="TNF RECEPTOR-ASSOCIATED FACTOR 4"/>
    <property type="match status" value="1"/>
</dbReference>
<dbReference type="InterPro" id="IPR027370">
    <property type="entry name" value="Znf-RING_euk"/>
</dbReference>
<evidence type="ECO:0000256" key="1">
    <source>
        <dbReference type="ARBA" id="ARBA00022723"/>
    </source>
</evidence>
<evidence type="ECO:0000256" key="6">
    <source>
        <dbReference type="SAM" id="MobiDB-lite"/>
    </source>
</evidence>
<dbReference type="EMBL" id="JASNWA010000006">
    <property type="protein sequence ID" value="KAK3174393.1"/>
    <property type="molecule type" value="Genomic_DNA"/>
</dbReference>
<keyword evidence="2 4" id="KW-0863">Zinc-finger</keyword>
<evidence type="ECO:0000259" key="7">
    <source>
        <dbReference type="PROSITE" id="PS50089"/>
    </source>
</evidence>
<dbReference type="InterPro" id="IPR001293">
    <property type="entry name" value="Znf_TRAF"/>
</dbReference>
<dbReference type="AlphaFoldDB" id="A0AAE0DP76"/>
<dbReference type="InterPro" id="IPR001841">
    <property type="entry name" value="Znf_RING"/>
</dbReference>
<reference evidence="9" key="1">
    <citation type="submission" date="2022-11" db="EMBL/GenBank/DDBJ databases">
        <title>Chromosomal genome sequence assembly and mating type (MAT) locus characterization of the leprose asexual lichenized fungus Lepraria neglecta (Nyl.) Erichsen.</title>
        <authorList>
            <person name="Allen J.L."/>
            <person name="Pfeffer B."/>
        </authorList>
    </citation>
    <scope>NUCLEOTIDE SEQUENCE</scope>
    <source>
        <strain evidence="9">Allen 5258</strain>
    </source>
</reference>
<evidence type="ECO:0000313" key="10">
    <source>
        <dbReference type="Proteomes" id="UP001276659"/>
    </source>
</evidence>
<dbReference type="Proteomes" id="UP001276659">
    <property type="component" value="Unassembled WGS sequence"/>
</dbReference>
<accession>A0AAE0DP76</accession>
<evidence type="ECO:0000256" key="4">
    <source>
        <dbReference type="PROSITE-ProRule" id="PRU00207"/>
    </source>
</evidence>
<feature type="zinc finger region" description="TRAF-type" evidence="4">
    <location>
        <begin position="190"/>
        <end position="235"/>
    </location>
</feature>
<keyword evidence="1 4" id="KW-0479">Metal-binding</keyword>
<evidence type="ECO:0000256" key="5">
    <source>
        <dbReference type="SAM" id="Coils"/>
    </source>
</evidence>
<feature type="compositionally biased region" description="Low complexity" evidence="6">
    <location>
        <begin position="400"/>
        <end position="411"/>
    </location>
</feature>
<dbReference type="InterPro" id="IPR017907">
    <property type="entry name" value="Znf_RING_CS"/>
</dbReference>
<dbReference type="GO" id="GO:0008270">
    <property type="term" value="F:zinc ion binding"/>
    <property type="evidence" value="ECO:0007669"/>
    <property type="project" value="UniProtKB-KW"/>
</dbReference>
<feature type="compositionally biased region" description="Basic and acidic residues" evidence="6">
    <location>
        <begin position="420"/>
        <end position="434"/>
    </location>
</feature>
<proteinExistence type="predicted"/>
<dbReference type="SUPFAM" id="SSF49599">
    <property type="entry name" value="TRAF domain-like"/>
    <property type="match status" value="2"/>
</dbReference>
<organism evidence="9 10">
    <name type="scientific">Lepraria neglecta</name>
    <dbReference type="NCBI Taxonomy" id="209136"/>
    <lineage>
        <taxon>Eukaryota</taxon>
        <taxon>Fungi</taxon>
        <taxon>Dikarya</taxon>
        <taxon>Ascomycota</taxon>
        <taxon>Pezizomycotina</taxon>
        <taxon>Lecanoromycetes</taxon>
        <taxon>OSLEUM clade</taxon>
        <taxon>Lecanoromycetidae</taxon>
        <taxon>Lecanorales</taxon>
        <taxon>Lecanorineae</taxon>
        <taxon>Stereocaulaceae</taxon>
        <taxon>Lepraria</taxon>
    </lineage>
</organism>
<evidence type="ECO:0000313" key="9">
    <source>
        <dbReference type="EMBL" id="KAK3174393.1"/>
    </source>
</evidence>